<dbReference type="InterPro" id="IPR003673">
    <property type="entry name" value="CoA-Trfase_fam_III"/>
</dbReference>
<keyword evidence="3" id="KW-1185">Reference proteome</keyword>
<dbReference type="Proteomes" id="UP000799324">
    <property type="component" value="Unassembled WGS sequence"/>
</dbReference>
<accession>A0A6A6TBC0</accession>
<evidence type="ECO:0000313" key="3">
    <source>
        <dbReference type="Proteomes" id="UP000799324"/>
    </source>
</evidence>
<dbReference type="PANTHER" id="PTHR48229:SF1">
    <property type="entry name" value="ALPHA METHYLACYL-COA RACEMASE-RELATED"/>
    <property type="match status" value="1"/>
</dbReference>
<dbReference type="Gene3D" id="3.40.50.10540">
    <property type="entry name" value="Crotonobetainyl-coa:carnitine coa-transferase, domain 1"/>
    <property type="match status" value="1"/>
</dbReference>
<sequence length="562" mass="62654">MQAHSNTLLDGTRSALEHLLSKAKDGIPQEALSHINRVQFSTANTGSPYFPSPLKQTEAISALKAVEAGVAASIADLQTGEKVRSIKVDLERASAFLFSTYLATVAGFHKSDHKAKKFLKDTDLLQAQSILYRRLSANLYETKNPGEYFHLHGSLEATKALNMIGLEGHRPDLNDYHECIKIIEDHVKKFTAEELEEMNADIKQAGVTCLKWDEFQVTPHGQELLQQPPWRLETLETDSPPVPFPSVASAAPKPQILSGVRVLEMCRIIAGPAMGRGLAEYGAEVIKITSPNLSDVPFFQVDGNLGKHTTDLDLRNAEDRKTFEGLLRSADVILDGYRPGSLDRLGCGPKQLLKLAKERDRGIVYVAEDCFGHVGPWASRPGWQQIADCVTGVAWEQGLAMGLNEPVVPPFPMSDYGTGCMGTIAALTGLYRRAKFGGSYVGTTSLCQYDIYLLQLGVYGKEMMKELKEQHDKQFFELRHNDSVDEVGKRAMKTMKRTHPELFEERHMHECFSKGFDANVRTVRPVVDIEGTWNGFLRSSRPNGFDKPTWEDWEVDEDMLKT</sequence>
<evidence type="ECO:0000313" key="2">
    <source>
        <dbReference type="EMBL" id="KAF2657080.1"/>
    </source>
</evidence>
<name>A0A6A6TBC0_9PLEO</name>
<dbReference type="Pfam" id="PF02515">
    <property type="entry name" value="CoA_transf_3"/>
    <property type="match status" value="1"/>
</dbReference>
<proteinExistence type="inferred from homology"/>
<gene>
    <name evidence="2" type="ORF">K491DRAFT_595788</name>
</gene>
<dbReference type="InterPro" id="IPR052985">
    <property type="entry name" value="CoA-trans_III_biosynth/detox"/>
</dbReference>
<dbReference type="GO" id="GO:0003824">
    <property type="term" value="F:catalytic activity"/>
    <property type="evidence" value="ECO:0007669"/>
    <property type="project" value="InterPro"/>
</dbReference>
<dbReference type="InterPro" id="IPR023606">
    <property type="entry name" value="CoA-Trfase_III_dom_1_sf"/>
</dbReference>
<dbReference type="SUPFAM" id="SSF89796">
    <property type="entry name" value="CoA-transferase family III (CaiB/BaiF)"/>
    <property type="match status" value="2"/>
</dbReference>
<comment type="similarity">
    <text evidence="1">Belongs to the CoA-transferase III family.</text>
</comment>
<reference evidence="2" key="1">
    <citation type="journal article" date="2020" name="Stud. Mycol.">
        <title>101 Dothideomycetes genomes: a test case for predicting lifestyles and emergence of pathogens.</title>
        <authorList>
            <person name="Haridas S."/>
            <person name="Albert R."/>
            <person name="Binder M."/>
            <person name="Bloem J."/>
            <person name="Labutti K."/>
            <person name="Salamov A."/>
            <person name="Andreopoulos B."/>
            <person name="Baker S."/>
            <person name="Barry K."/>
            <person name="Bills G."/>
            <person name="Bluhm B."/>
            <person name="Cannon C."/>
            <person name="Castanera R."/>
            <person name="Culley D."/>
            <person name="Daum C."/>
            <person name="Ezra D."/>
            <person name="Gonzalez J."/>
            <person name="Henrissat B."/>
            <person name="Kuo A."/>
            <person name="Liang C."/>
            <person name="Lipzen A."/>
            <person name="Lutzoni F."/>
            <person name="Magnuson J."/>
            <person name="Mondo S."/>
            <person name="Nolan M."/>
            <person name="Ohm R."/>
            <person name="Pangilinan J."/>
            <person name="Park H.-J."/>
            <person name="Ramirez L."/>
            <person name="Alfaro M."/>
            <person name="Sun H."/>
            <person name="Tritt A."/>
            <person name="Yoshinaga Y."/>
            <person name="Zwiers L.-H."/>
            <person name="Turgeon B."/>
            <person name="Goodwin S."/>
            <person name="Spatafora J."/>
            <person name="Crous P."/>
            <person name="Grigoriev I."/>
        </authorList>
    </citation>
    <scope>NUCLEOTIDE SEQUENCE</scope>
    <source>
        <strain evidence="2">CBS 122681</strain>
    </source>
</reference>
<evidence type="ECO:0000256" key="1">
    <source>
        <dbReference type="ARBA" id="ARBA00008383"/>
    </source>
</evidence>
<dbReference type="OrthoDB" id="2308815at2759"/>
<dbReference type="EMBL" id="MU004329">
    <property type="protein sequence ID" value="KAF2657080.1"/>
    <property type="molecule type" value="Genomic_DNA"/>
</dbReference>
<dbReference type="AlphaFoldDB" id="A0A6A6TBC0"/>
<protein>
    <submittedName>
        <fullName evidence="2">Alpha-methylacyl-CoA racemase</fullName>
    </submittedName>
</protein>
<dbReference type="PANTHER" id="PTHR48229">
    <property type="entry name" value="CAIB/BAIF FAMILY ENZYME (AFU_ORTHOLOGUE AFUA_1G05360)-RELATED"/>
    <property type="match status" value="1"/>
</dbReference>
<organism evidence="2 3">
    <name type="scientific">Lophiostoma macrostomum CBS 122681</name>
    <dbReference type="NCBI Taxonomy" id="1314788"/>
    <lineage>
        <taxon>Eukaryota</taxon>
        <taxon>Fungi</taxon>
        <taxon>Dikarya</taxon>
        <taxon>Ascomycota</taxon>
        <taxon>Pezizomycotina</taxon>
        <taxon>Dothideomycetes</taxon>
        <taxon>Pleosporomycetidae</taxon>
        <taxon>Pleosporales</taxon>
        <taxon>Lophiostomataceae</taxon>
        <taxon>Lophiostoma</taxon>
    </lineage>
</organism>